<evidence type="ECO:0000256" key="2">
    <source>
        <dbReference type="ARBA" id="ARBA00008335"/>
    </source>
</evidence>
<evidence type="ECO:0000313" key="9">
    <source>
        <dbReference type="Proteomes" id="UP000694701"/>
    </source>
</evidence>
<sequence>MISVSGTFSVTFSVIFAYIADITDVRERSTAYGLVSATFAASLVTSPAIGAYLSASYGDNLVVLLATLISLADICFILLAVPESLPDKMRLNTLGAPISWEQADPFTSLRKVGQDTTVLLICITVFLSYLPEAGQYSSFFLYLRQVINFSPKTIAVFIGVVGILSILAQVFN</sequence>
<dbReference type="InterPro" id="IPR001958">
    <property type="entry name" value="Tet-R_TetA/multi-R_MdtG-like"/>
</dbReference>
<dbReference type="GO" id="GO:0022857">
    <property type="term" value="F:transmembrane transporter activity"/>
    <property type="evidence" value="ECO:0007669"/>
    <property type="project" value="InterPro"/>
</dbReference>
<dbReference type="InterPro" id="IPR036259">
    <property type="entry name" value="MFS_trans_sf"/>
</dbReference>
<dbReference type="PANTHER" id="PTHR23504">
    <property type="entry name" value="MAJOR FACILITATOR SUPERFAMILY DOMAIN-CONTAINING PROTEIN 10"/>
    <property type="match status" value="1"/>
</dbReference>
<evidence type="ECO:0000256" key="7">
    <source>
        <dbReference type="SAM" id="Phobius"/>
    </source>
</evidence>
<evidence type="ECO:0000256" key="6">
    <source>
        <dbReference type="ARBA" id="ARBA00023136"/>
    </source>
</evidence>
<comment type="subcellular location">
    <subcellularLocation>
        <location evidence="1">Membrane</location>
        <topology evidence="1">Multi-pass membrane protein</topology>
    </subcellularLocation>
</comment>
<dbReference type="Gene3D" id="1.20.1250.20">
    <property type="entry name" value="MFS general substrate transporter like domains"/>
    <property type="match status" value="1"/>
</dbReference>
<evidence type="ECO:0000256" key="4">
    <source>
        <dbReference type="ARBA" id="ARBA00022692"/>
    </source>
</evidence>
<organism evidence="8 9">
    <name type="scientific">Cyprinus carpio</name>
    <name type="common">Common carp</name>
    <dbReference type="NCBI Taxonomy" id="7962"/>
    <lineage>
        <taxon>Eukaryota</taxon>
        <taxon>Metazoa</taxon>
        <taxon>Chordata</taxon>
        <taxon>Craniata</taxon>
        <taxon>Vertebrata</taxon>
        <taxon>Euteleostomi</taxon>
        <taxon>Actinopterygii</taxon>
        <taxon>Neopterygii</taxon>
        <taxon>Teleostei</taxon>
        <taxon>Ostariophysi</taxon>
        <taxon>Cypriniformes</taxon>
        <taxon>Cyprinidae</taxon>
        <taxon>Cyprininae</taxon>
        <taxon>Cyprinus</taxon>
    </lineage>
</organism>
<feature type="transmembrane region" description="Helical" evidence="7">
    <location>
        <begin position="118"/>
        <end position="142"/>
    </location>
</feature>
<keyword evidence="4 7" id="KW-0812">Transmembrane</keyword>
<evidence type="ECO:0000313" key="8">
    <source>
        <dbReference type="Ensembl" id="ENSCCRP00020095590.1"/>
    </source>
</evidence>
<feature type="transmembrane region" description="Helical" evidence="7">
    <location>
        <begin position="61"/>
        <end position="81"/>
    </location>
</feature>
<dbReference type="AlphaFoldDB" id="A0A8C2JJI2"/>
<feature type="transmembrane region" description="Helical" evidence="7">
    <location>
        <begin position="6"/>
        <end position="23"/>
    </location>
</feature>
<dbReference type="Proteomes" id="UP000694701">
    <property type="component" value="Unplaced"/>
</dbReference>
<keyword evidence="5 7" id="KW-1133">Transmembrane helix</keyword>
<evidence type="ECO:0000256" key="1">
    <source>
        <dbReference type="ARBA" id="ARBA00004141"/>
    </source>
</evidence>
<dbReference type="Ensembl" id="ENSCCRT00020104527.1">
    <property type="protein sequence ID" value="ENSCCRP00020095590.1"/>
    <property type="gene ID" value="ENSCCRG00020044024.1"/>
</dbReference>
<accession>A0A8C2JJI2</accession>
<dbReference type="SUPFAM" id="SSF103473">
    <property type="entry name" value="MFS general substrate transporter"/>
    <property type="match status" value="1"/>
</dbReference>
<protein>
    <submittedName>
        <fullName evidence="8">Major facilitator superfamily domain containing 14B</fullName>
    </submittedName>
</protein>
<name>A0A8C2JJI2_CYPCA</name>
<keyword evidence="6 7" id="KW-0472">Membrane</keyword>
<dbReference type="PRINTS" id="PR01035">
    <property type="entry name" value="TCRTETA"/>
</dbReference>
<evidence type="ECO:0000256" key="5">
    <source>
        <dbReference type="ARBA" id="ARBA00022989"/>
    </source>
</evidence>
<feature type="transmembrane region" description="Helical" evidence="7">
    <location>
        <begin position="154"/>
        <end position="171"/>
    </location>
</feature>
<feature type="transmembrane region" description="Helical" evidence="7">
    <location>
        <begin position="30"/>
        <end position="55"/>
    </location>
</feature>
<dbReference type="InterPro" id="IPR011701">
    <property type="entry name" value="MFS"/>
</dbReference>
<dbReference type="Pfam" id="PF07690">
    <property type="entry name" value="MFS_1"/>
    <property type="match status" value="1"/>
</dbReference>
<proteinExistence type="inferred from homology"/>
<keyword evidence="3" id="KW-0813">Transport</keyword>
<dbReference type="GO" id="GO:0016020">
    <property type="term" value="C:membrane"/>
    <property type="evidence" value="ECO:0007669"/>
    <property type="project" value="UniProtKB-SubCell"/>
</dbReference>
<comment type="similarity">
    <text evidence="2">Belongs to the major facilitator superfamily.</text>
</comment>
<evidence type="ECO:0000256" key="3">
    <source>
        <dbReference type="ARBA" id="ARBA00022448"/>
    </source>
</evidence>
<dbReference type="PANTHER" id="PTHR23504:SF32">
    <property type="entry name" value="HIPPOCAMPUS ABUNDANT TRANSCRIPT-LIKE PROTEIN 1"/>
    <property type="match status" value="1"/>
</dbReference>
<reference evidence="8" key="1">
    <citation type="submission" date="2025-08" db="UniProtKB">
        <authorList>
            <consortium name="Ensembl"/>
        </authorList>
    </citation>
    <scope>IDENTIFICATION</scope>
</reference>